<dbReference type="EMBL" id="CP133721">
    <property type="protein sequence ID" value="WMW78843.1"/>
    <property type="molecule type" value="Genomic_DNA"/>
</dbReference>
<dbReference type="RefSeq" id="WP_309533133.1">
    <property type="nucleotide sequence ID" value="NZ_CP133721.1"/>
</dbReference>
<dbReference type="InterPro" id="IPR036388">
    <property type="entry name" value="WH-like_DNA-bd_sf"/>
</dbReference>
<dbReference type="PROSITE" id="PS51194">
    <property type="entry name" value="HELICASE_CTER"/>
    <property type="match status" value="1"/>
</dbReference>
<dbReference type="InterPro" id="IPR014001">
    <property type="entry name" value="Helicase_ATP-bd"/>
</dbReference>
<dbReference type="SMART" id="SM00487">
    <property type="entry name" value="DEXDc"/>
    <property type="match status" value="1"/>
</dbReference>
<accession>A0ABY9RC76</accession>
<dbReference type="PANTHER" id="PTHR13710:SF105">
    <property type="entry name" value="ATP-DEPENDENT DNA HELICASE Q1"/>
    <property type="match status" value="1"/>
</dbReference>
<sequence length="627" mass="71665">MDSALSVLKKHWGFDTFRSPQEAIIQNVLEGNDTFALLPTGGGKSICYQIPAILRPGIALVISPLVALMKDQVENLKNKDIKAIALTGGISFEETSNLLDNCQFGNYKLLYVSPERLQQEWVLDRIKELDINLIAIDEAHCISQWGHDFRPAYLKIGILKSFFNVPFIALTATATPRVQEDICNLLALKNPTVFKKSFARENLGYHVIYTEDKTSKLKQIFDKNPQPAIIYVRNRKACLEISNQLNQLGYRSTYYHGGLLPKEKDKNMKLWLDEKALIIVATNAFGMGIDKPNVKTVIHLQVPENIENYYQEAGRAGRNGQKSFAILLTHQFDIKLTKEQFISVLPDKAFLKKVYQCLTNFFQIAYGEGTTENYVFNLHQFCTKYQLAIQPTFASIQFLDRQGIVTFSNENNDKVKIQFLIPSKEVIRYCSLHTKDQAIIETLLRTYPGIFEQVIAVNTAQIASKSNHTEEQVVQLLQKLAQQEVISLQLVTHDSKLIFNEPREDDYTINRVQKFLIQQNEQKIAQFSAMLNFVFDTKTCKSVLISNYFGETDATDCGMCSTCMKNKKKDTKVTYDRVIEILRFGPLSSQELQRKTDLSSEDLIFALQYLLDNTSIRLNENKKYELI</sequence>
<dbReference type="InterPro" id="IPR004589">
    <property type="entry name" value="DNA_helicase_ATP-dep_RecQ"/>
</dbReference>
<evidence type="ECO:0000313" key="16">
    <source>
        <dbReference type="Proteomes" id="UP001180481"/>
    </source>
</evidence>
<dbReference type="Pfam" id="PF00270">
    <property type="entry name" value="DEAD"/>
    <property type="match status" value="1"/>
</dbReference>
<keyword evidence="16" id="KW-1185">Reference proteome</keyword>
<dbReference type="EC" id="5.6.2.4" evidence="10"/>
<dbReference type="InterPro" id="IPR032284">
    <property type="entry name" value="RecQ_Zn-bd"/>
</dbReference>
<dbReference type="GO" id="GO:0004386">
    <property type="term" value="F:helicase activity"/>
    <property type="evidence" value="ECO:0007669"/>
    <property type="project" value="UniProtKB-KW"/>
</dbReference>
<dbReference type="CDD" id="cd17920">
    <property type="entry name" value="DEXHc_RecQ"/>
    <property type="match status" value="1"/>
</dbReference>
<evidence type="ECO:0000256" key="6">
    <source>
        <dbReference type="ARBA" id="ARBA00022840"/>
    </source>
</evidence>
<dbReference type="Gene3D" id="3.40.50.300">
    <property type="entry name" value="P-loop containing nucleotide triphosphate hydrolases"/>
    <property type="match status" value="2"/>
</dbReference>
<evidence type="ECO:0000256" key="11">
    <source>
        <dbReference type="ARBA" id="ARBA00044535"/>
    </source>
</evidence>
<keyword evidence="8" id="KW-0413">Isomerase</keyword>
<evidence type="ECO:0000256" key="12">
    <source>
        <dbReference type="ARBA" id="ARBA00044550"/>
    </source>
</evidence>
<organism evidence="15 16">
    <name type="scientific">Flavobacterium nakdongensis</name>
    <dbReference type="NCBI Taxonomy" id="3073563"/>
    <lineage>
        <taxon>Bacteria</taxon>
        <taxon>Pseudomonadati</taxon>
        <taxon>Bacteroidota</taxon>
        <taxon>Flavobacteriia</taxon>
        <taxon>Flavobacteriales</taxon>
        <taxon>Flavobacteriaceae</taxon>
        <taxon>Flavobacterium</taxon>
    </lineage>
</organism>
<evidence type="ECO:0000259" key="14">
    <source>
        <dbReference type="PROSITE" id="PS51194"/>
    </source>
</evidence>
<keyword evidence="2" id="KW-0479">Metal-binding</keyword>
<evidence type="ECO:0000256" key="3">
    <source>
        <dbReference type="ARBA" id="ARBA00022741"/>
    </source>
</evidence>
<evidence type="ECO:0000256" key="1">
    <source>
        <dbReference type="ARBA" id="ARBA00005446"/>
    </source>
</evidence>
<evidence type="ECO:0000256" key="5">
    <source>
        <dbReference type="ARBA" id="ARBA00022806"/>
    </source>
</evidence>
<dbReference type="NCBIfam" id="TIGR00614">
    <property type="entry name" value="recQ_fam"/>
    <property type="match status" value="1"/>
</dbReference>
<evidence type="ECO:0000259" key="13">
    <source>
        <dbReference type="PROSITE" id="PS51192"/>
    </source>
</evidence>
<dbReference type="SUPFAM" id="SSF52540">
    <property type="entry name" value="P-loop containing nucleoside triphosphate hydrolases"/>
    <property type="match status" value="1"/>
</dbReference>
<comment type="similarity">
    <text evidence="1">Belongs to the helicase family. RecQ subfamily.</text>
</comment>
<proteinExistence type="inferred from homology"/>
<dbReference type="PANTHER" id="PTHR13710">
    <property type="entry name" value="DNA HELICASE RECQ FAMILY MEMBER"/>
    <property type="match status" value="1"/>
</dbReference>
<keyword evidence="5 15" id="KW-0347">Helicase</keyword>
<keyword evidence="4" id="KW-0378">Hydrolase</keyword>
<name>A0ABY9RC76_9FLAO</name>
<evidence type="ECO:0000256" key="10">
    <source>
        <dbReference type="ARBA" id="ARBA00034808"/>
    </source>
</evidence>
<keyword evidence="7" id="KW-0238">DNA-binding</keyword>
<feature type="domain" description="Helicase C-terminal" evidence="14">
    <location>
        <begin position="216"/>
        <end position="379"/>
    </location>
</feature>
<keyword evidence="3" id="KW-0547">Nucleotide-binding</keyword>
<dbReference type="InterPro" id="IPR027417">
    <property type="entry name" value="P-loop_NTPase"/>
</dbReference>
<evidence type="ECO:0000256" key="4">
    <source>
        <dbReference type="ARBA" id="ARBA00022801"/>
    </source>
</evidence>
<keyword evidence="6" id="KW-0067">ATP-binding</keyword>
<evidence type="ECO:0000256" key="7">
    <source>
        <dbReference type="ARBA" id="ARBA00023125"/>
    </source>
</evidence>
<dbReference type="Pfam" id="PF00271">
    <property type="entry name" value="Helicase_C"/>
    <property type="match status" value="1"/>
</dbReference>
<dbReference type="Gene3D" id="1.10.10.10">
    <property type="entry name" value="Winged helix-like DNA-binding domain superfamily/Winged helix DNA-binding domain"/>
    <property type="match status" value="1"/>
</dbReference>
<gene>
    <name evidence="15" type="ORF">RF683_05200</name>
</gene>
<reference evidence="15" key="1">
    <citation type="submission" date="2023-09" db="EMBL/GenBank/DDBJ databases">
        <title>Flavobacterium sp. 20NA77.7 isolated from freshwater.</title>
        <authorList>
            <person name="Le V."/>
            <person name="Ko S.-R."/>
            <person name="Ahn C.-Y."/>
            <person name="Oh H.-M."/>
        </authorList>
    </citation>
    <scope>NUCLEOTIDE SEQUENCE</scope>
    <source>
        <strain evidence="15">20NA77.7</strain>
    </source>
</reference>
<evidence type="ECO:0000256" key="2">
    <source>
        <dbReference type="ARBA" id="ARBA00022723"/>
    </source>
</evidence>
<dbReference type="InterPro" id="IPR001650">
    <property type="entry name" value="Helicase_C-like"/>
</dbReference>
<evidence type="ECO:0000313" key="15">
    <source>
        <dbReference type="EMBL" id="WMW78843.1"/>
    </source>
</evidence>
<evidence type="ECO:0000256" key="9">
    <source>
        <dbReference type="ARBA" id="ARBA00034617"/>
    </source>
</evidence>
<dbReference type="Proteomes" id="UP001180481">
    <property type="component" value="Chromosome"/>
</dbReference>
<feature type="domain" description="Helicase ATP-binding" evidence="13">
    <location>
        <begin position="25"/>
        <end position="192"/>
    </location>
</feature>
<evidence type="ECO:0000256" key="8">
    <source>
        <dbReference type="ARBA" id="ARBA00023235"/>
    </source>
</evidence>
<dbReference type="InterPro" id="IPR011545">
    <property type="entry name" value="DEAD/DEAH_box_helicase_dom"/>
</dbReference>
<comment type="catalytic activity">
    <reaction evidence="9">
        <text>Couples ATP hydrolysis with the unwinding of duplex DNA by translocating in the 3'-5' direction.</text>
        <dbReference type="EC" id="5.6.2.4"/>
    </reaction>
</comment>
<protein>
    <recommendedName>
        <fullName evidence="11">ATP-dependent DNA helicase RecQ</fullName>
        <ecNumber evidence="10">5.6.2.4</ecNumber>
    </recommendedName>
    <alternativeName>
        <fullName evidence="12">DNA 3'-5' helicase RecQ</fullName>
    </alternativeName>
</protein>
<dbReference type="Pfam" id="PF16124">
    <property type="entry name" value="RecQ_Zn_bind"/>
    <property type="match status" value="1"/>
</dbReference>
<dbReference type="PROSITE" id="PS51192">
    <property type="entry name" value="HELICASE_ATP_BIND_1"/>
    <property type="match status" value="1"/>
</dbReference>
<dbReference type="SMART" id="SM00490">
    <property type="entry name" value="HELICc"/>
    <property type="match status" value="1"/>
</dbReference>